<accession>A0A4Y7JQ44</accession>
<organism evidence="1 2">
    <name type="scientific">Papaver somniferum</name>
    <name type="common">Opium poppy</name>
    <dbReference type="NCBI Taxonomy" id="3469"/>
    <lineage>
        <taxon>Eukaryota</taxon>
        <taxon>Viridiplantae</taxon>
        <taxon>Streptophyta</taxon>
        <taxon>Embryophyta</taxon>
        <taxon>Tracheophyta</taxon>
        <taxon>Spermatophyta</taxon>
        <taxon>Magnoliopsida</taxon>
        <taxon>Ranunculales</taxon>
        <taxon>Papaveraceae</taxon>
        <taxon>Papaveroideae</taxon>
        <taxon>Papaver</taxon>
    </lineage>
</organism>
<dbReference type="Gramene" id="RZC63233">
    <property type="protein sequence ID" value="RZC63233"/>
    <property type="gene ID" value="C5167_024967"/>
</dbReference>
<protein>
    <submittedName>
        <fullName evidence="1">Uncharacterized protein</fullName>
    </submittedName>
</protein>
<reference evidence="1 2" key="1">
    <citation type="journal article" date="2018" name="Science">
        <title>The opium poppy genome and morphinan production.</title>
        <authorList>
            <person name="Guo L."/>
            <person name="Winzer T."/>
            <person name="Yang X."/>
            <person name="Li Y."/>
            <person name="Ning Z."/>
            <person name="He Z."/>
            <person name="Teodor R."/>
            <person name="Lu Y."/>
            <person name="Bowser T.A."/>
            <person name="Graham I.A."/>
            <person name="Ye K."/>
        </authorList>
    </citation>
    <scope>NUCLEOTIDE SEQUENCE [LARGE SCALE GENOMIC DNA]</scope>
    <source>
        <strain evidence="2">cv. HN1</strain>
        <tissue evidence="1">Leaves</tissue>
    </source>
</reference>
<dbReference type="AlphaFoldDB" id="A0A4Y7JQ44"/>
<dbReference type="Proteomes" id="UP000316621">
    <property type="component" value="Chromosome 5"/>
</dbReference>
<keyword evidence="2" id="KW-1185">Reference proteome</keyword>
<proteinExistence type="predicted"/>
<evidence type="ECO:0000313" key="1">
    <source>
        <dbReference type="EMBL" id="RZC63233.1"/>
    </source>
</evidence>
<evidence type="ECO:0000313" key="2">
    <source>
        <dbReference type="Proteomes" id="UP000316621"/>
    </source>
</evidence>
<gene>
    <name evidence="1" type="ORF">C5167_024967</name>
</gene>
<name>A0A4Y7JQ44_PAPSO</name>
<sequence length="126" mass="13845">MVRGRRRPLEAIAAAEDYSLYGSGGSSNFKAAEYLQEDGKWRKITSLPFSLQVHINGDCWVSVGDAISTVTYQSTWLLLNELVPIELMVSVEERNPVTSSSIQASTSSSLQSMNDVNHNVHPCLAN</sequence>
<dbReference type="EMBL" id="CM010719">
    <property type="protein sequence ID" value="RZC63233.1"/>
    <property type="molecule type" value="Genomic_DNA"/>
</dbReference>